<accession>A0A4U8T2E5</accession>
<organism evidence="1 2">
    <name type="scientific">Helicobacter magdeburgensis</name>
    <dbReference type="NCBI Taxonomy" id="471858"/>
    <lineage>
        <taxon>Bacteria</taxon>
        <taxon>Pseudomonadati</taxon>
        <taxon>Campylobacterota</taxon>
        <taxon>Epsilonproteobacteria</taxon>
        <taxon>Campylobacterales</taxon>
        <taxon>Helicobacteraceae</taxon>
        <taxon>Helicobacter</taxon>
    </lineage>
</organism>
<reference evidence="1 2" key="1">
    <citation type="journal article" date="2014" name="Genome Announc.">
        <title>Draft genome sequences of eight enterohepatic helicobacter species isolated from both laboratory and wild rodents.</title>
        <authorList>
            <person name="Sheh A."/>
            <person name="Shen Z."/>
            <person name="Fox J.G."/>
        </authorList>
    </citation>
    <scope>NUCLEOTIDE SEQUENCE [LARGE SCALE GENOMIC DNA]</scope>
    <source>
        <strain evidence="1 2">MIT 96-1001</strain>
    </source>
</reference>
<dbReference type="Proteomes" id="UP000029921">
    <property type="component" value="Unassembled WGS sequence"/>
</dbReference>
<sequence length="113" mass="13207">MEDYKYFCPNCDEDFYSFEAVEAPQKEDRKIIAAMGSLNFVEQSIWVKTPDELKQLLWENVESSKEDLDDSYEFALQAEISVFVDECGDIERYLPLYSSKNGKEEFGVTIKYL</sequence>
<dbReference type="AlphaFoldDB" id="A0A4U8T2E5"/>
<comment type="caution">
    <text evidence="1">The sequence shown here is derived from an EMBL/GenBank/DDBJ whole genome shotgun (WGS) entry which is preliminary data.</text>
</comment>
<name>A0A4U8T2E5_9HELI</name>
<proteinExistence type="predicted"/>
<evidence type="ECO:0000313" key="2">
    <source>
        <dbReference type="Proteomes" id="UP000029921"/>
    </source>
</evidence>
<gene>
    <name evidence="1" type="ORF">LS74_001720</name>
</gene>
<evidence type="ECO:0000313" key="1">
    <source>
        <dbReference type="EMBL" id="TLD93595.1"/>
    </source>
</evidence>
<keyword evidence="2" id="KW-1185">Reference proteome</keyword>
<dbReference type="EMBL" id="JRPE02000002">
    <property type="protein sequence ID" value="TLD93595.1"/>
    <property type="molecule type" value="Genomic_DNA"/>
</dbReference>
<protein>
    <submittedName>
        <fullName evidence="1">Uncharacterized protein</fullName>
    </submittedName>
</protein>